<protein>
    <submittedName>
        <fullName evidence="1">Uncharacterized protein</fullName>
    </submittedName>
</protein>
<keyword evidence="2" id="KW-1185">Reference proteome</keyword>
<reference evidence="1" key="1">
    <citation type="submission" date="2021-11" db="EMBL/GenBank/DDBJ databases">
        <authorList>
            <person name="Schell T."/>
        </authorList>
    </citation>
    <scope>NUCLEOTIDE SEQUENCE</scope>
    <source>
        <strain evidence="1">M5</strain>
    </source>
</reference>
<accession>A0A8J2WIQ8</accession>
<organism evidence="1 2">
    <name type="scientific">Daphnia galeata</name>
    <dbReference type="NCBI Taxonomy" id="27404"/>
    <lineage>
        <taxon>Eukaryota</taxon>
        <taxon>Metazoa</taxon>
        <taxon>Ecdysozoa</taxon>
        <taxon>Arthropoda</taxon>
        <taxon>Crustacea</taxon>
        <taxon>Branchiopoda</taxon>
        <taxon>Diplostraca</taxon>
        <taxon>Cladocera</taxon>
        <taxon>Anomopoda</taxon>
        <taxon>Daphniidae</taxon>
        <taxon>Daphnia</taxon>
    </lineage>
</organism>
<sequence>MDKLFTYEKRTQYTHGLGNHRKGVNFVDLKNIFAAISVPSSQTTRSLPKKKLQSKSSFKNGCATASKI</sequence>
<evidence type="ECO:0000313" key="2">
    <source>
        <dbReference type="Proteomes" id="UP000789390"/>
    </source>
</evidence>
<comment type="caution">
    <text evidence="1">The sequence shown here is derived from an EMBL/GenBank/DDBJ whole genome shotgun (WGS) entry which is preliminary data.</text>
</comment>
<dbReference type="AlphaFoldDB" id="A0A8J2WIQ8"/>
<gene>
    <name evidence="1" type="ORF">DGAL_LOCUS5822</name>
</gene>
<evidence type="ECO:0000313" key="1">
    <source>
        <dbReference type="EMBL" id="CAH0103286.1"/>
    </source>
</evidence>
<dbReference type="Proteomes" id="UP000789390">
    <property type="component" value="Unassembled WGS sequence"/>
</dbReference>
<name>A0A8J2WIQ8_9CRUS</name>
<dbReference type="EMBL" id="CAKKLH010000107">
    <property type="protein sequence ID" value="CAH0103286.1"/>
    <property type="molecule type" value="Genomic_DNA"/>
</dbReference>
<proteinExistence type="predicted"/>